<organism evidence="5 6">
    <name type="scientific">Thalassiosira oceanica</name>
    <name type="common">Marine diatom</name>
    <dbReference type="NCBI Taxonomy" id="159749"/>
    <lineage>
        <taxon>Eukaryota</taxon>
        <taxon>Sar</taxon>
        <taxon>Stramenopiles</taxon>
        <taxon>Ochrophyta</taxon>
        <taxon>Bacillariophyta</taxon>
        <taxon>Coscinodiscophyceae</taxon>
        <taxon>Thalassiosirophycidae</taxon>
        <taxon>Thalassiosirales</taxon>
        <taxon>Thalassiosiraceae</taxon>
        <taxon>Thalassiosira</taxon>
    </lineage>
</organism>
<dbReference type="Gene3D" id="1.10.287.110">
    <property type="entry name" value="DnaJ domain"/>
    <property type="match status" value="1"/>
</dbReference>
<evidence type="ECO:0000313" key="6">
    <source>
        <dbReference type="Proteomes" id="UP000266841"/>
    </source>
</evidence>
<keyword evidence="3" id="KW-1133">Transmembrane helix</keyword>
<dbReference type="PANTHER" id="PTHR44360:SF1">
    <property type="entry name" value="DNAJ HOMOLOG SUBFAMILY B MEMBER 9"/>
    <property type="match status" value="1"/>
</dbReference>
<dbReference type="GO" id="GO:0005783">
    <property type="term" value="C:endoplasmic reticulum"/>
    <property type="evidence" value="ECO:0007669"/>
    <property type="project" value="TreeGrafter"/>
</dbReference>
<dbReference type="PROSITE" id="PS50076">
    <property type="entry name" value="DNAJ_2"/>
    <property type="match status" value="1"/>
</dbReference>
<dbReference type="EMBL" id="AGNL01001349">
    <property type="protein sequence ID" value="EJK77063.1"/>
    <property type="molecule type" value="Genomic_DNA"/>
</dbReference>
<dbReference type="GO" id="GO:0036503">
    <property type="term" value="P:ERAD pathway"/>
    <property type="evidence" value="ECO:0007669"/>
    <property type="project" value="TreeGrafter"/>
</dbReference>
<dbReference type="Proteomes" id="UP000266841">
    <property type="component" value="Unassembled WGS sequence"/>
</dbReference>
<dbReference type="SUPFAM" id="SSF46565">
    <property type="entry name" value="Chaperone J-domain"/>
    <property type="match status" value="1"/>
</dbReference>
<dbReference type="AlphaFoldDB" id="K0TEC7"/>
<dbReference type="Pfam" id="PF00226">
    <property type="entry name" value="DnaJ"/>
    <property type="match status" value="1"/>
</dbReference>
<protein>
    <recommendedName>
        <fullName evidence="4">J domain-containing protein</fullName>
    </recommendedName>
</protein>
<evidence type="ECO:0000259" key="4">
    <source>
        <dbReference type="PROSITE" id="PS50076"/>
    </source>
</evidence>
<dbReference type="PANTHER" id="PTHR44360">
    <property type="entry name" value="DNAJ HOMOLOG SUBFAMILY B MEMBER 9"/>
    <property type="match status" value="1"/>
</dbReference>
<dbReference type="SMART" id="SM00271">
    <property type="entry name" value="DnaJ"/>
    <property type="match status" value="1"/>
</dbReference>
<dbReference type="CDD" id="cd06257">
    <property type="entry name" value="DnaJ"/>
    <property type="match status" value="1"/>
</dbReference>
<feature type="domain" description="J" evidence="4">
    <location>
        <begin position="1"/>
        <end position="73"/>
    </location>
</feature>
<dbReference type="InterPro" id="IPR036869">
    <property type="entry name" value="J_dom_sf"/>
</dbReference>
<keyword evidence="1" id="KW-0143">Chaperone</keyword>
<keyword evidence="3" id="KW-0472">Membrane</keyword>
<dbReference type="GO" id="GO:0051087">
    <property type="term" value="F:protein-folding chaperone binding"/>
    <property type="evidence" value="ECO:0007669"/>
    <property type="project" value="TreeGrafter"/>
</dbReference>
<reference evidence="5 6" key="1">
    <citation type="journal article" date="2012" name="Genome Biol.">
        <title>Genome and low-iron response of an oceanic diatom adapted to chronic iron limitation.</title>
        <authorList>
            <person name="Lommer M."/>
            <person name="Specht M."/>
            <person name="Roy A.S."/>
            <person name="Kraemer L."/>
            <person name="Andreson R."/>
            <person name="Gutowska M.A."/>
            <person name="Wolf J."/>
            <person name="Bergner S.V."/>
            <person name="Schilhabel M.B."/>
            <person name="Klostermeier U.C."/>
            <person name="Beiko R.G."/>
            <person name="Rosenstiel P."/>
            <person name="Hippler M."/>
            <person name="Laroche J."/>
        </authorList>
    </citation>
    <scope>NUCLEOTIDE SEQUENCE [LARGE SCALE GENOMIC DNA]</scope>
    <source>
        <strain evidence="5 6">CCMP1005</strain>
    </source>
</reference>
<dbReference type="OrthoDB" id="38915at2759"/>
<feature type="region of interest" description="Disordered" evidence="2">
    <location>
        <begin position="76"/>
        <end position="107"/>
    </location>
</feature>
<evidence type="ECO:0000256" key="1">
    <source>
        <dbReference type="ARBA" id="ARBA00023186"/>
    </source>
</evidence>
<feature type="transmembrane region" description="Helical" evidence="3">
    <location>
        <begin position="244"/>
        <end position="265"/>
    </location>
</feature>
<evidence type="ECO:0000313" key="5">
    <source>
        <dbReference type="EMBL" id="EJK77063.1"/>
    </source>
</evidence>
<dbReference type="OMA" id="FPIMEMV"/>
<evidence type="ECO:0000256" key="3">
    <source>
        <dbReference type="SAM" id="Phobius"/>
    </source>
</evidence>
<accession>K0TEC7</accession>
<proteinExistence type="predicted"/>
<dbReference type="GO" id="GO:0051787">
    <property type="term" value="F:misfolded protein binding"/>
    <property type="evidence" value="ECO:0007669"/>
    <property type="project" value="TreeGrafter"/>
</dbReference>
<sequence length="299" mass="33849">MGLKYQAAMKAGDRVDENASEIDVDRIKKNYRRLSLRHHPDKPGGDVDTFRILNRAKTVLSNQKLRREYDLVGLDLEDDEGEHHDDGSSSTGEAGESEDDEGKGKTESVMSHLASASLAAVLQVAVRTVLMGITSTLISRYTVLSLGPESKIELSAMKDVLSPILIAFGLYCMYRGRRFLISSEDETEAKVYVEWSWTFWFGEMLVMAMFMNNSVEQKSPLIVVVFMTISFIFSLIMKGRFWRYLTLLGFLAVLAMLVVLVFPIMEMVLESIVDEKMRKVGEKIRAHDARMRNIKKSSK</sequence>
<dbReference type="eggNOG" id="ENOG502SN5I">
    <property type="taxonomic scope" value="Eukaryota"/>
</dbReference>
<keyword evidence="3" id="KW-0812">Transmembrane</keyword>
<dbReference type="InterPro" id="IPR051948">
    <property type="entry name" value="Hsp70_co-chaperone_J-domain"/>
</dbReference>
<keyword evidence="6" id="KW-1185">Reference proteome</keyword>
<dbReference type="InterPro" id="IPR001623">
    <property type="entry name" value="DnaJ_domain"/>
</dbReference>
<comment type="caution">
    <text evidence="5">The sequence shown here is derived from an EMBL/GenBank/DDBJ whole genome shotgun (WGS) entry which is preliminary data.</text>
</comment>
<name>K0TEC7_THAOC</name>
<gene>
    <name evidence="5" type="ORF">THAOC_01130</name>
</gene>
<feature type="transmembrane region" description="Helical" evidence="3">
    <location>
        <begin position="219"/>
        <end position="237"/>
    </location>
</feature>
<evidence type="ECO:0000256" key="2">
    <source>
        <dbReference type="SAM" id="MobiDB-lite"/>
    </source>
</evidence>